<dbReference type="RefSeq" id="WP_143527464.1">
    <property type="nucleotide sequence ID" value="NZ_AP019791.1"/>
</dbReference>
<name>A0A510HLK2_9ACTN</name>
<proteinExistence type="predicted"/>
<dbReference type="AlphaFoldDB" id="A0A510HLK2"/>
<protein>
    <submittedName>
        <fullName evidence="1">Uncharacterized protein</fullName>
    </submittedName>
</protein>
<evidence type="ECO:0000313" key="2">
    <source>
        <dbReference type="Proteomes" id="UP000318065"/>
    </source>
</evidence>
<evidence type="ECO:0000313" key="1">
    <source>
        <dbReference type="EMBL" id="BBL79463.1"/>
    </source>
</evidence>
<dbReference type="Proteomes" id="UP000318065">
    <property type="component" value="Chromosome"/>
</dbReference>
<accession>A0A510HLK2</accession>
<dbReference type="EMBL" id="AP019791">
    <property type="protein sequence ID" value="BBL79463.1"/>
    <property type="molecule type" value="Genomic_DNA"/>
</dbReference>
<gene>
    <name evidence="1" type="ORF">RxyAA322_13170</name>
</gene>
<sequence length="62" mass="6990">MRSANESAAQEPTGTLTSRIEKLALEELDAVRRRDWSAAKSAAQERAALQEARHRAIARRWT</sequence>
<organism evidence="1 2">
    <name type="scientific">Rubrobacter xylanophilus</name>
    <dbReference type="NCBI Taxonomy" id="49319"/>
    <lineage>
        <taxon>Bacteria</taxon>
        <taxon>Bacillati</taxon>
        <taxon>Actinomycetota</taxon>
        <taxon>Rubrobacteria</taxon>
        <taxon>Rubrobacterales</taxon>
        <taxon>Rubrobacteraceae</taxon>
        <taxon>Rubrobacter</taxon>
    </lineage>
</organism>
<reference evidence="1" key="1">
    <citation type="journal article" date="2019" name="Microbiol. Resour. Announc.">
        <title>Complete Genome Sequence of Rubrobacter xylanophilus Strain AA3-22, Isolated from Arima Onsen in Japan.</title>
        <authorList>
            <person name="Tomariguchi N."/>
            <person name="Miyazaki K."/>
        </authorList>
    </citation>
    <scope>NUCLEOTIDE SEQUENCE [LARGE SCALE GENOMIC DNA]</scope>
    <source>
        <strain evidence="1">AA3-22</strain>
    </source>
</reference>
<keyword evidence="2" id="KW-1185">Reference proteome</keyword>